<gene>
    <name evidence="1" type="ORF">B296_00023866</name>
</gene>
<dbReference type="AlphaFoldDB" id="A0A426ZS72"/>
<sequence>MDALRQDIAFPSPSYLFVVCLGTGHRSPKPAKGTGSDDDPEFEVFRYKSYTQSRHMLCVTGASITSSVLWKRSSFTDSAMLLHLSPMCSGIAPITGLSAHTLHIM</sequence>
<name>A0A426ZS72_ENSVE</name>
<comment type="caution">
    <text evidence="1">The sequence shown here is derived from an EMBL/GenBank/DDBJ whole genome shotgun (WGS) entry which is preliminary data.</text>
</comment>
<protein>
    <submittedName>
        <fullName evidence="1">Uncharacterized protein</fullName>
    </submittedName>
</protein>
<dbReference type="Proteomes" id="UP000287651">
    <property type="component" value="Unassembled WGS sequence"/>
</dbReference>
<dbReference type="EMBL" id="AMZH03005324">
    <property type="protein sequence ID" value="RRT66714.1"/>
    <property type="molecule type" value="Genomic_DNA"/>
</dbReference>
<organism evidence="1 2">
    <name type="scientific">Ensete ventricosum</name>
    <name type="common">Abyssinian banana</name>
    <name type="synonym">Musa ensete</name>
    <dbReference type="NCBI Taxonomy" id="4639"/>
    <lineage>
        <taxon>Eukaryota</taxon>
        <taxon>Viridiplantae</taxon>
        <taxon>Streptophyta</taxon>
        <taxon>Embryophyta</taxon>
        <taxon>Tracheophyta</taxon>
        <taxon>Spermatophyta</taxon>
        <taxon>Magnoliopsida</taxon>
        <taxon>Liliopsida</taxon>
        <taxon>Zingiberales</taxon>
        <taxon>Musaceae</taxon>
        <taxon>Ensete</taxon>
    </lineage>
</organism>
<proteinExistence type="predicted"/>
<evidence type="ECO:0000313" key="2">
    <source>
        <dbReference type="Proteomes" id="UP000287651"/>
    </source>
</evidence>
<evidence type="ECO:0000313" key="1">
    <source>
        <dbReference type="EMBL" id="RRT66714.1"/>
    </source>
</evidence>
<reference evidence="1 2" key="1">
    <citation type="journal article" date="2014" name="Agronomy (Basel)">
        <title>A Draft Genome Sequence for Ensete ventricosum, the Drought-Tolerant Tree Against Hunger.</title>
        <authorList>
            <person name="Harrison J."/>
            <person name="Moore K.A."/>
            <person name="Paszkiewicz K."/>
            <person name="Jones T."/>
            <person name="Grant M."/>
            <person name="Ambacheew D."/>
            <person name="Muzemil S."/>
            <person name="Studholme D.J."/>
        </authorList>
    </citation>
    <scope>NUCLEOTIDE SEQUENCE [LARGE SCALE GENOMIC DNA]</scope>
</reference>
<accession>A0A426ZS72</accession>